<evidence type="ECO:0000256" key="7">
    <source>
        <dbReference type="SAM" id="Phobius"/>
    </source>
</evidence>
<feature type="transmembrane region" description="Helical" evidence="7">
    <location>
        <begin position="45"/>
        <end position="64"/>
    </location>
</feature>
<dbReference type="PANTHER" id="PTHR33048">
    <property type="entry name" value="PTH11-LIKE INTEGRAL MEMBRANE PROTEIN (AFU_ORTHOLOGUE AFUA_5G11245)"/>
    <property type="match status" value="1"/>
</dbReference>
<feature type="region of interest" description="Disordered" evidence="6">
    <location>
        <begin position="280"/>
        <end position="319"/>
    </location>
</feature>
<feature type="transmembrane region" description="Helical" evidence="7">
    <location>
        <begin position="208"/>
        <end position="229"/>
    </location>
</feature>
<dbReference type="AlphaFoldDB" id="A0A6A5SK10"/>
<dbReference type="InterPro" id="IPR052337">
    <property type="entry name" value="SAT4-like"/>
</dbReference>
<keyword evidence="2 7" id="KW-0812">Transmembrane</keyword>
<evidence type="ECO:0000256" key="3">
    <source>
        <dbReference type="ARBA" id="ARBA00022989"/>
    </source>
</evidence>
<feature type="domain" description="Rhodopsin" evidence="8">
    <location>
        <begin position="28"/>
        <end position="265"/>
    </location>
</feature>
<evidence type="ECO:0000256" key="1">
    <source>
        <dbReference type="ARBA" id="ARBA00004141"/>
    </source>
</evidence>
<proteinExistence type="inferred from homology"/>
<evidence type="ECO:0000313" key="10">
    <source>
        <dbReference type="Proteomes" id="UP000800038"/>
    </source>
</evidence>
<feature type="compositionally biased region" description="Polar residues" evidence="6">
    <location>
        <begin position="280"/>
        <end position="289"/>
    </location>
</feature>
<keyword evidence="3 7" id="KW-1133">Transmembrane helix</keyword>
<dbReference type="Pfam" id="PF20684">
    <property type="entry name" value="Fung_rhodopsin"/>
    <property type="match status" value="1"/>
</dbReference>
<protein>
    <recommendedName>
        <fullName evidence="8">Rhodopsin domain-containing protein</fullName>
    </recommendedName>
</protein>
<name>A0A6A5SK10_9PLEO</name>
<evidence type="ECO:0000256" key="6">
    <source>
        <dbReference type="SAM" id="MobiDB-lite"/>
    </source>
</evidence>
<organism evidence="9 10">
    <name type="scientific">Clathrospora elynae</name>
    <dbReference type="NCBI Taxonomy" id="706981"/>
    <lineage>
        <taxon>Eukaryota</taxon>
        <taxon>Fungi</taxon>
        <taxon>Dikarya</taxon>
        <taxon>Ascomycota</taxon>
        <taxon>Pezizomycotina</taxon>
        <taxon>Dothideomycetes</taxon>
        <taxon>Pleosporomycetidae</taxon>
        <taxon>Pleosporales</taxon>
        <taxon>Diademaceae</taxon>
        <taxon>Clathrospora</taxon>
    </lineage>
</organism>
<dbReference type="OrthoDB" id="444631at2759"/>
<comment type="similarity">
    <text evidence="5">Belongs to the SAT4 family.</text>
</comment>
<evidence type="ECO:0000259" key="8">
    <source>
        <dbReference type="Pfam" id="PF20684"/>
    </source>
</evidence>
<feature type="transmembrane region" description="Helical" evidence="7">
    <location>
        <begin position="6"/>
        <end position="25"/>
    </location>
</feature>
<gene>
    <name evidence="9" type="ORF">EJ02DRAFT_211836</name>
</gene>
<feature type="transmembrane region" description="Helical" evidence="7">
    <location>
        <begin position="96"/>
        <end position="116"/>
    </location>
</feature>
<keyword evidence="4 7" id="KW-0472">Membrane</keyword>
<reference evidence="9" key="1">
    <citation type="journal article" date="2020" name="Stud. Mycol.">
        <title>101 Dothideomycetes genomes: a test case for predicting lifestyles and emergence of pathogens.</title>
        <authorList>
            <person name="Haridas S."/>
            <person name="Albert R."/>
            <person name="Binder M."/>
            <person name="Bloem J."/>
            <person name="Labutti K."/>
            <person name="Salamov A."/>
            <person name="Andreopoulos B."/>
            <person name="Baker S."/>
            <person name="Barry K."/>
            <person name="Bills G."/>
            <person name="Bluhm B."/>
            <person name="Cannon C."/>
            <person name="Castanera R."/>
            <person name="Culley D."/>
            <person name="Daum C."/>
            <person name="Ezra D."/>
            <person name="Gonzalez J."/>
            <person name="Henrissat B."/>
            <person name="Kuo A."/>
            <person name="Liang C."/>
            <person name="Lipzen A."/>
            <person name="Lutzoni F."/>
            <person name="Magnuson J."/>
            <person name="Mondo S."/>
            <person name="Nolan M."/>
            <person name="Ohm R."/>
            <person name="Pangilinan J."/>
            <person name="Park H.-J."/>
            <person name="Ramirez L."/>
            <person name="Alfaro M."/>
            <person name="Sun H."/>
            <person name="Tritt A."/>
            <person name="Yoshinaga Y."/>
            <person name="Zwiers L.-H."/>
            <person name="Turgeon B."/>
            <person name="Goodwin S."/>
            <person name="Spatafora J."/>
            <person name="Crous P."/>
            <person name="Grigoriev I."/>
        </authorList>
    </citation>
    <scope>NUCLEOTIDE SEQUENCE</scope>
    <source>
        <strain evidence="9">CBS 161.51</strain>
    </source>
</reference>
<dbReference type="PANTHER" id="PTHR33048:SF92">
    <property type="entry name" value="INTEGRAL MEMBRANE PROTEIN"/>
    <property type="match status" value="1"/>
</dbReference>
<feature type="transmembrane region" description="Helical" evidence="7">
    <location>
        <begin position="128"/>
        <end position="149"/>
    </location>
</feature>
<dbReference type="EMBL" id="ML976054">
    <property type="protein sequence ID" value="KAF1940985.1"/>
    <property type="molecule type" value="Genomic_DNA"/>
</dbReference>
<comment type="subcellular location">
    <subcellularLocation>
        <location evidence="1">Membrane</location>
        <topology evidence="1">Multi-pass membrane protein</topology>
    </subcellularLocation>
</comment>
<accession>A0A6A5SK10</accession>
<keyword evidence="10" id="KW-1185">Reference proteome</keyword>
<evidence type="ECO:0000256" key="4">
    <source>
        <dbReference type="ARBA" id="ARBA00023136"/>
    </source>
</evidence>
<evidence type="ECO:0000256" key="5">
    <source>
        <dbReference type="ARBA" id="ARBA00038359"/>
    </source>
</evidence>
<dbReference type="InterPro" id="IPR049326">
    <property type="entry name" value="Rhodopsin_dom_fungi"/>
</dbReference>
<dbReference type="GO" id="GO:0016020">
    <property type="term" value="C:membrane"/>
    <property type="evidence" value="ECO:0007669"/>
    <property type="project" value="UniProtKB-SubCell"/>
</dbReference>
<evidence type="ECO:0000313" key="9">
    <source>
        <dbReference type="EMBL" id="KAF1940985.1"/>
    </source>
</evidence>
<evidence type="ECO:0000256" key="2">
    <source>
        <dbReference type="ARBA" id="ARBA00022692"/>
    </source>
</evidence>
<dbReference type="Proteomes" id="UP000800038">
    <property type="component" value="Unassembled WGS sequence"/>
</dbReference>
<feature type="transmembrane region" description="Helical" evidence="7">
    <location>
        <begin position="235"/>
        <end position="256"/>
    </location>
</feature>
<sequence length="354" mass="39411">MADSVAPQAVVPIEAVLLVMAMLIASGRLIPRLLQRQYPTVSDSFLIASIVNAIALFITDVMTYKLGGMAEEDPSAPAPSDAHIVALKKVQFAGSYFYDTGIYLPKLAILALYFRLIPHTMPWLRRALYAVTISTACAMVTTCFLDTFWCGRQVSLNWSSEEGTCNTFESKEVFRIDWSTNVMTDLLICMLPFPLLHRLQLNRRQIWGLFATFSLGAVTISVSIVRFATIEVIHAWTNVFVLSMAEMAVAIMVVSLPSMRSFLRRGGMFSYRKTLGSSNTGYSHQTPMAGSNHFKPLSSNRGKHSARVHTEEDSGSEVELNTMGRKDVIYETLRISVQFSNSRDEEAEHPGKTT</sequence>